<comment type="similarity">
    <text evidence="1">Belongs to the low molecular weight phosphotyrosine protein phosphatase family.</text>
</comment>
<keyword evidence="9" id="KW-1185">Reference proteome</keyword>
<keyword evidence="4" id="KW-0904">Protein phosphatase</keyword>
<dbReference type="Pfam" id="PF01451">
    <property type="entry name" value="LMWPc"/>
    <property type="match status" value="1"/>
</dbReference>
<evidence type="ECO:0000259" key="7">
    <source>
        <dbReference type="SMART" id="SM00226"/>
    </source>
</evidence>
<dbReference type="FunFam" id="3.40.50.2300:FF:000041">
    <property type="entry name" value="Low molecular weight protein-tyrosine-phosphatase"/>
    <property type="match status" value="1"/>
</dbReference>
<dbReference type="KEGG" id="vzi:G5S32_04385"/>
<accession>A0A6G7CGR7</accession>
<evidence type="ECO:0000256" key="3">
    <source>
        <dbReference type="ARBA" id="ARBA00022801"/>
    </source>
</evidence>
<dbReference type="Gene3D" id="3.40.50.2300">
    <property type="match status" value="1"/>
</dbReference>
<evidence type="ECO:0000256" key="4">
    <source>
        <dbReference type="ARBA" id="ARBA00022912"/>
    </source>
</evidence>
<feature type="active site" description="Nucleophile" evidence="6">
    <location>
        <position position="9"/>
    </location>
</feature>
<evidence type="ECO:0000256" key="2">
    <source>
        <dbReference type="ARBA" id="ARBA00013064"/>
    </source>
</evidence>
<evidence type="ECO:0000313" key="9">
    <source>
        <dbReference type="Proteomes" id="UP000503003"/>
    </source>
</evidence>
<dbReference type="InterPro" id="IPR050438">
    <property type="entry name" value="LMW_PTPase"/>
</dbReference>
<evidence type="ECO:0000256" key="6">
    <source>
        <dbReference type="PIRSR" id="PIRSR617867-1"/>
    </source>
</evidence>
<organism evidence="8 9">
    <name type="scientific">Vibrio ziniensis</name>
    <dbReference type="NCBI Taxonomy" id="2711221"/>
    <lineage>
        <taxon>Bacteria</taxon>
        <taxon>Pseudomonadati</taxon>
        <taxon>Pseudomonadota</taxon>
        <taxon>Gammaproteobacteria</taxon>
        <taxon>Vibrionales</taxon>
        <taxon>Vibrionaceae</taxon>
        <taxon>Vibrio</taxon>
    </lineage>
</organism>
<dbReference type="InterPro" id="IPR017867">
    <property type="entry name" value="Tyr_phospatase_low_mol_wt"/>
</dbReference>
<dbReference type="PRINTS" id="PR00719">
    <property type="entry name" value="LMWPTPASE"/>
</dbReference>
<name>A0A6G7CGR7_9VIBR</name>
<dbReference type="SUPFAM" id="SSF52788">
    <property type="entry name" value="Phosphotyrosine protein phosphatases I"/>
    <property type="match status" value="1"/>
</dbReference>
<dbReference type="Proteomes" id="UP000503003">
    <property type="component" value="Chromosome 1"/>
</dbReference>
<protein>
    <recommendedName>
        <fullName evidence="2">protein-tyrosine-phosphatase</fullName>
        <ecNumber evidence="2">3.1.3.48</ecNumber>
    </recommendedName>
</protein>
<comment type="catalytic activity">
    <reaction evidence="5">
        <text>O-phospho-L-tyrosyl-[protein] + H2O = L-tyrosyl-[protein] + phosphate</text>
        <dbReference type="Rhea" id="RHEA:10684"/>
        <dbReference type="Rhea" id="RHEA-COMP:10136"/>
        <dbReference type="Rhea" id="RHEA-COMP:20101"/>
        <dbReference type="ChEBI" id="CHEBI:15377"/>
        <dbReference type="ChEBI" id="CHEBI:43474"/>
        <dbReference type="ChEBI" id="CHEBI:46858"/>
        <dbReference type="ChEBI" id="CHEBI:61978"/>
        <dbReference type="EC" id="3.1.3.48"/>
    </reaction>
</comment>
<dbReference type="EMBL" id="CP049331">
    <property type="protein sequence ID" value="QIH41270.1"/>
    <property type="molecule type" value="Genomic_DNA"/>
</dbReference>
<dbReference type="PANTHER" id="PTHR11717">
    <property type="entry name" value="LOW MOLECULAR WEIGHT PROTEIN TYROSINE PHOSPHATASE"/>
    <property type="match status" value="1"/>
</dbReference>
<gene>
    <name evidence="8" type="ORF">G5S32_04385</name>
</gene>
<evidence type="ECO:0000256" key="5">
    <source>
        <dbReference type="ARBA" id="ARBA00051722"/>
    </source>
</evidence>
<dbReference type="SMART" id="SM00226">
    <property type="entry name" value="LMWPc"/>
    <property type="match status" value="1"/>
</dbReference>
<feature type="active site" evidence="6">
    <location>
        <position position="15"/>
    </location>
</feature>
<dbReference type="AlphaFoldDB" id="A0A6G7CGR7"/>
<dbReference type="InterPro" id="IPR023485">
    <property type="entry name" value="Ptyr_pPase"/>
</dbReference>
<sequence length="146" mass="16104">MFSKILVVCVGNICRSPTGEYILKQHLPNKVVDSAGIASKNSGLVGKSADATAIKIAAEHGVDISMHQARQLTPELCSQYDLILVMEKGHINAVSEIAPEARGKTMLFGQWINQRDIPDPYRQSEEAFVHVYELIEQAAQKWASKL</sequence>
<dbReference type="PANTHER" id="PTHR11717:SF31">
    <property type="entry name" value="LOW MOLECULAR WEIGHT PROTEIN-TYROSINE-PHOSPHATASE ETP-RELATED"/>
    <property type="match status" value="1"/>
</dbReference>
<proteinExistence type="inferred from homology"/>
<evidence type="ECO:0000313" key="8">
    <source>
        <dbReference type="EMBL" id="QIH41270.1"/>
    </source>
</evidence>
<feature type="domain" description="Phosphotyrosine protein phosphatase I" evidence="7">
    <location>
        <begin position="3"/>
        <end position="145"/>
    </location>
</feature>
<dbReference type="InterPro" id="IPR036196">
    <property type="entry name" value="Ptyr_pPase_sf"/>
</dbReference>
<evidence type="ECO:0000256" key="1">
    <source>
        <dbReference type="ARBA" id="ARBA00011063"/>
    </source>
</evidence>
<dbReference type="RefSeq" id="WP_165310702.1">
    <property type="nucleotide sequence ID" value="NZ_CP049331.1"/>
</dbReference>
<dbReference type="EC" id="3.1.3.48" evidence="2"/>
<reference evidence="8 9" key="1">
    <citation type="submission" date="2020-02" db="EMBL/GenBank/DDBJ databases">
        <title>A complete genome of a marine bacterium Vibrio sp. ZWAL4003 isolated from the mangrove sediment with the ability to degrade polysaccharides.</title>
        <authorList>
            <person name="Wu J."/>
            <person name="Qu W."/>
            <person name="Zeng R."/>
        </authorList>
    </citation>
    <scope>NUCLEOTIDE SEQUENCE [LARGE SCALE GENOMIC DNA]</scope>
    <source>
        <strain evidence="8 9">ZWAL4003</strain>
    </source>
</reference>
<dbReference type="CDD" id="cd16343">
    <property type="entry name" value="LMWPTP"/>
    <property type="match status" value="1"/>
</dbReference>
<keyword evidence="3" id="KW-0378">Hydrolase</keyword>
<feature type="active site" description="Proton donor" evidence="6">
    <location>
        <position position="119"/>
    </location>
</feature>
<dbReference type="GO" id="GO:0004725">
    <property type="term" value="F:protein tyrosine phosphatase activity"/>
    <property type="evidence" value="ECO:0007669"/>
    <property type="project" value="UniProtKB-EC"/>
</dbReference>